<feature type="compositionally biased region" description="Pro residues" evidence="1">
    <location>
        <begin position="267"/>
        <end position="278"/>
    </location>
</feature>
<evidence type="ECO:0000313" key="3">
    <source>
        <dbReference type="Proteomes" id="UP000521872"/>
    </source>
</evidence>
<feature type="region of interest" description="Disordered" evidence="1">
    <location>
        <begin position="1"/>
        <end position="57"/>
    </location>
</feature>
<feature type="compositionally biased region" description="Polar residues" evidence="1">
    <location>
        <begin position="1"/>
        <end position="12"/>
    </location>
</feature>
<proteinExistence type="predicted"/>
<feature type="compositionally biased region" description="Low complexity" evidence="1">
    <location>
        <begin position="279"/>
        <end position="305"/>
    </location>
</feature>
<comment type="caution">
    <text evidence="2">The sequence shown here is derived from an EMBL/GenBank/DDBJ whole genome shotgun (WGS) entry which is preliminary data.</text>
</comment>
<organism evidence="2 3">
    <name type="scientific">Agrocybe pediades</name>
    <dbReference type="NCBI Taxonomy" id="84607"/>
    <lineage>
        <taxon>Eukaryota</taxon>
        <taxon>Fungi</taxon>
        <taxon>Dikarya</taxon>
        <taxon>Basidiomycota</taxon>
        <taxon>Agaricomycotina</taxon>
        <taxon>Agaricomycetes</taxon>
        <taxon>Agaricomycetidae</taxon>
        <taxon>Agaricales</taxon>
        <taxon>Agaricineae</taxon>
        <taxon>Strophariaceae</taxon>
        <taxon>Agrocybe</taxon>
    </lineage>
</organism>
<feature type="region of interest" description="Disordered" evidence="1">
    <location>
        <begin position="83"/>
        <end position="123"/>
    </location>
</feature>
<gene>
    <name evidence="2" type="ORF">D9613_008650</name>
</gene>
<keyword evidence="3" id="KW-1185">Reference proteome</keyword>
<protein>
    <submittedName>
        <fullName evidence="2">Uncharacterized protein</fullName>
    </submittedName>
</protein>
<dbReference type="AlphaFoldDB" id="A0A8H4QT75"/>
<sequence>MPAFTRASSSLPRVSAFASEHGITSTEQQTKEVDMPLPPLRFSKESPQGEKSKKAGRSFLDVLKSVIPCASCKDVEENFQDPAAPAAATATPPPPRSEQVTLQRPSPCKTREERSQPRRIVTSVSNRVQEVPLQRQSSCGVRAAQLPGLTSADPIILTSSDEEMHVVEPLVDEAEVELPDVVVFEPRRHSTGRCLTPPAPAPALLGLNPIAALAAEDAEEARQIAELERRTEAALQSLFSHPIRPRLASLEPSPPSSPAQPISSPSSPSPQSPSPSSPSPSILSSSPSPSIPSSSSSPSIPSSSSPSPPISPPASPSPEPSEPASPSPPSPPSSPSHVLASVLALAEEDAEEARHIAELERRADAALASFYAEQAASAPPSSSSATLPAAVGSVASPYAEEDAEEARQIAELERKTEAALKSLYDFSTGFGAGAAASSSSASATAREVIDLVSPYAEEDAEEARHIEELERRTQAAIESLLAAEPFALASNSSRQRVEREEEGRVDTVVPEVAVEEPTEEEEDGKEESSLAEFARQTQAALERLDIRRRRSRRHEPTVPLLIVTTPDDESVLGDGEVYDLNLLTPIDAELRREREIKRLRSMEALRASEEAARRAARPPINNLSEEESERRKAEVLRRVRARRIGEKLERILSTPDLRPPVRYGVETGLNRHERATQRQVADNRRMLEHAALEFERTLHLRPLFRGGASENRGHPVSEVNVCAGSIPRIAGPHTGPTKTTRPPTALETRKKKVRSMVTPAARVINGDESERRLLRHRVVNPRVELGTHTRPYNTQVVDARDYLPVYAIREDGEPGKRLPSHHKEVELARGYRGYIPMDEFAQTPEGEEPLEEVGEVSRQESSFDDSCDVSRLFIPASASMDSADSSMIESKGRLFGLA</sequence>
<reference evidence="2 3" key="1">
    <citation type="submission" date="2019-12" db="EMBL/GenBank/DDBJ databases">
        <authorList>
            <person name="Floudas D."/>
            <person name="Bentzer J."/>
            <person name="Ahren D."/>
            <person name="Johansson T."/>
            <person name="Persson P."/>
            <person name="Tunlid A."/>
        </authorList>
    </citation>
    <scope>NUCLEOTIDE SEQUENCE [LARGE SCALE GENOMIC DNA]</scope>
    <source>
        <strain evidence="2 3">CBS 102.39</strain>
    </source>
</reference>
<accession>A0A8H4QT75</accession>
<name>A0A8H4QT75_9AGAR</name>
<feature type="compositionally biased region" description="Basic and acidic residues" evidence="1">
    <location>
        <begin position="42"/>
        <end position="53"/>
    </location>
</feature>
<evidence type="ECO:0000256" key="1">
    <source>
        <dbReference type="SAM" id="MobiDB-lite"/>
    </source>
</evidence>
<dbReference type="EMBL" id="JAACJL010000031">
    <property type="protein sequence ID" value="KAF4616428.1"/>
    <property type="molecule type" value="Genomic_DNA"/>
</dbReference>
<feature type="region of interest" description="Disordered" evidence="1">
    <location>
        <begin position="245"/>
        <end position="339"/>
    </location>
</feature>
<evidence type="ECO:0000313" key="2">
    <source>
        <dbReference type="EMBL" id="KAF4616428.1"/>
    </source>
</evidence>
<feature type="compositionally biased region" description="Pro residues" evidence="1">
    <location>
        <begin position="306"/>
        <end position="334"/>
    </location>
</feature>
<dbReference type="Proteomes" id="UP000521872">
    <property type="component" value="Unassembled WGS sequence"/>
</dbReference>